<evidence type="ECO:0000259" key="9">
    <source>
        <dbReference type="Pfam" id="PF12704"/>
    </source>
</evidence>
<keyword evidence="4 7" id="KW-1133">Transmembrane helix</keyword>
<evidence type="ECO:0000256" key="2">
    <source>
        <dbReference type="ARBA" id="ARBA00022475"/>
    </source>
</evidence>
<feature type="transmembrane region" description="Helical" evidence="7">
    <location>
        <begin position="285"/>
        <end position="308"/>
    </location>
</feature>
<keyword evidence="3 7" id="KW-0812">Transmembrane</keyword>
<comment type="subcellular location">
    <subcellularLocation>
        <location evidence="1">Cell membrane</location>
        <topology evidence="1">Multi-pass membrane protein</topology>
    </subcellularLocation>
</comment>
<keyword evidence="11" id="KW-1185">Reference proteome</keyword>
<dbReference type="InterPro" id="IPR025857">
    <property type="entry name" value="MacB_PCD"/>
</dbReference>
<evidence type="ECO:0000259" key="8">
    <source>
        <dbReference type="Pfam" id="PF02687"/>
    </source>
</evidence>
<feature type="domain" description="ABC3 transporter permease C-terminal" evidence="8">
    <location>
        <begin position="293"/>
        <end position="403"/>
    </location>
</feature>
<proteinExistence type="inferred from homology"/>
<evidence type="ECO:0000256" key="5">
    <source>
        <dbReference type="ARBA" id="ARBA00023136"/>
    </source>
</evidence>
<gene>
    <name evidence="10" type="ORF">SAMN05192579_103307</name>
</gene>
<dbReference type="EMBL" id="FOSR01000003">
    <property type="protein sequence ID" value="SFK52681.1"/>
    <property type="molecule type" value="Genomic_DNA"/>
</dbReference>
<evidence type="ECO:0000256" key="3">
    <source>
        <dbReference type="ARBA" id="ARBA00022692"/>
    </source>
</evidence>
<dbReference type="PANTHER" id="PTHR30572">
    <property type="entry name" value="MEMBRANE COMPONENT OF TRANSPORTER-RELATED"/>
    <property type="match status" value="1"/>
</dbReference>
<comment type="similarity">
    <text evidence="6">Belongs to the ABC-4 integral membrane protein family.</text>
</comment>
<dbReference type="RefSeq" id="WP_092702265.1">
    <property type="nucleotide sequence ID" value="NZ_FOSR01000003.1"/>
</dbReference>
<feature type="transmembrane region" description="Helical" evidence="7">
    <location>
        <begin position="374"/>
        <end position="396"/>
    </location>
</feature>
<keyword evidence="2" id="KW-1003">Cell membrane</keyword>
<evidence type="ECO:0000256" key="7">
    <source>
        <dbReference type="SAM" id="Phobius"/>
    </source>
</evidence>
<dbReference type="GO" id="GO:0005886">
    <property type="term" value="C:plasma membrane"/>
    <property type="evidence" value="ECO:0007669"/>
    <property type="project" value="UniProtKB-SubCell"/>
</dbReference>
<name>A0A1I4A9M8_9GAMM</name>
<dbReference type="InterPro" id="IPR050250">
    <property type="entry name" value="Macrolide_Exporter_MacB"/>
</dbReference>
<feature type="domain" description="MacB-like periplasmic core" evidence="9">
    <location>
        <begin position="24"/>
        <end position="231"/>
    </location>
</feature>
<evidence type="ECO:0000256" key="1">
    <source>
        <dbReference type="ARBA" id="ARBA00004651"/>
    </source>
</evidence>
<evidence type="ECO:0000256" key="4">
    <source>
        <dbReference type="ARBA" id="ARBA00022989"/>
    </source>
</evidence>
<dbReference type="InterPro" id="IPR003838">
    <property type="entry name" value="ABC3_permease_C"/>
</dbReference>
<reference evidence="11" key="1">
    <citation type="submission" date="2016-10" db="EMBL/GenBank/DDBJ databases">
        <authorList>
            <person name="Varghese N."/>
            <person name="Submissions S."/>
        </authorList>
    </citation>
    <scope>NUCLEOTIDE SEQUENCE [LARGE SCALE GENOMIC DNA]</scope>
    <source>
        <strain evidence="11">MO64</strain>
    </source>
</reference>
<feature type="transmembrane region" description="Helical" evidence="7">
    <location>
        <begin position="20"/>
        <end position="39"/>
    </location>
</feature>
<accession>A0A1I4A9M8</accession>
<evidence type="ECO:0000313" key="10">
    <source>
        <dbReference type="EMBL" id="SFK52681.1"/>
    </source>
</evidence>
<sequence>MPIRPILSTLHKHKLTATLLTLQVAFTCAIVCNVVFMVAQRVQRISVSTGIAESELSAIHSRGIEKGENPQARHTADLAALRAIPGVQSVAAVSYALPLDQSESSSGICPSKEALDRAMQRNSIDGSGCMEPAIYDGTPGLVGTLGLHLVAGRDFLPDEYVSKGKPAVAIITRALAQKMYPGQAALGKDMYDGDNFIRVVGIVDTLLRPAPRQPGTADDSMIFPQLPDHASATYVLRSAPGDRLRVLKAAEAALLKASPNRIIDPKQMETYSQIRAEYFQRDTTMIGLLIASALGLLFVTALGIAGLANFWVQQRTRSIGIRRAIGATRSDILHYFQAENFLIVTAGVVLGVLLAIGLNLLLMTHYELPRLPLWYLPVGALALWVLGQLAVLSPALRASNVPPVVATRSV</sequence>
<dbReference type="Pfam" id="PF02687">
    <property type="entry name" value="FtsX"/>
    <property type="match status" value="1"/>
</dbReference>
<keyword evidence="5 7" id="KW-0472">Membrane</keyword>
<dbReference type="Pfam" id="PF12704">
    <property type="entry name" value="MacB_PCD"/>
    <property type="match status" value="1"/>
</dbReference>
<evidence type="ECO:0000256" key="6">
    <source>
        <dbReference type="ARBA" id="ARBA00038076"/>
    </source>
</evidence>
<dbReference type="PANTHER" id="PTHR30572:SF4">
    <property type="entry name" value="ABC TRANSPORTER PERMEASE YTRF"/>
    <property type="match status" value="1"/>
</dbReference>
<dbReference type="AlphaFoldDB" id="A0A1I4A9M8"/>
<feature type="transmembrane region" description="Helical" evidence="7">
    <location>
        <begin position="341"/>
        <end position="362"/>
    </location>
</feature>
<protein>
    <submittedName>
        <fullName evidence="10">Putative ABC transport system permease protein</fullName>
    </submittedName>
</protein>
<organism evidence="10 11">
    <name type="scientific">Rhodanobacter glycinis</name>
    <dbReference type="NCBI Taxonomy" id="582702"/>
    <lineage>
        <taxon>Bacteria</taxon>
        <taxon>Pseudomonadati</taxon>
        <taxon>Pseudomonadota</taxon>
        <taxon>Gammaproteobacteria</taxon>
        <taxon>Lysobacterales</taxon>
        <taxon>Rhodanobacteraceae</taxon>
        <taxon>Rhodanobacter</taxon>
    </lineage>
</organism>
<dbReference type="GO" id="GO:0022857">
    <property type="term" value="F:transmembrane transporter activity"/>
    <property type="evidence" value="ECO:0007669"/>
    <property type="project" value="TreeGrafter"/>
</dbReference>
<dbReference type="Proteomes" id="UP000198725">
    <property type="component" value="Unassembled WGS sequence"/>
</dbReference>
<evidence type="ECO:0000313" key="11">
    <source>
        <dbReference type="Proteomes" id="UP000198725"/>
    </source>
</evidence>